<keyword evidence="4" id="KW-1185">Reference proteome</keyword>
<dbReference type="InterPro" id="IPR056594">
    <property type="entry name" value="AT5G49610-like_b-prop"/>
</dbReference>
<dbReference type="InterPro" id="IPR001810">
    <property type="entry name" value="F-box_dom"/>
</dbReference>
<evidence type="ECO:0000259" key="1">
    <source>
        <dbReference type="Pfam" id="PF00646"/>
    </source>
</evidence>
<evidence type="ECO:0008006" key="5">
    <source>
        <dbReference type="Google" id="ProtNLM"/>
    </source>
</evidence>
<reference evidence="3 4" key="2">
    <citation type="submission" date="2024-10" db="EMBL/GenBank/DDBJ databases">
        <authorList>
            <person name="Ryan C."/>
        </authorList>
    </citation>
    <scope>NUCLEOTIDE SEQUENCE [LARGE SCALE GENOMIC DNA]</scope>
</reference>
<dbReference type="Pfam" id="PF00646">
    <property type="entry name" value="F-box"/>
    <property type="match status" value="1"/>
</dbReference>
<dbReference type="Pfam" id="PF23635">
    <property type="entry name" value="Beta-prop_AT5G49610-like"/>
    <property type="match status" value="1"/>
</dbReference>
<feature type="domain" description="F-box protein AT5G49610-like beta-propeller" evidence="2">
    <location>
        <begin position="165"/>
        <end position="344"/>
    </location>
</feature>
<protein>
    <recommendedName>
        <fullName evidence="5">F-box domain-containing protein</fullName>
    </recommendedName>
</protein>
<evidence type="ECO:0000259" key="2">
    <source>
        <dbReference type="Pfam" id="PF23635"/>
    </source>
</evidence>
<sequence length="374" mass="41222">MALPPPDLMDELIEEALLRLPPDDPTSLARAARVCRLWCRIISGPCFRRRFRDLHRPPLLGFLSNNSGVPCFVPTSSFRPPRAARRGLRAIDSRHGRVLLCEDFCPLGAWGNGFLVWDPVADVYQEVPAPPRRPDCFMRIWNAAVLCAAVRGGGCSHIDCRHDPFLVVFMCCSGGKTFACVYSSEAGVWSEHAYDYDEPAAHLFASSPAVLMDGALHVPSFHESMTTIFKYDLATSAMLEIDVPNALWPQEFVLMTTEDGRLGLTFVEDSRLYLWAREADSQGVWGWAVSRVVELKLLLPVDAFSESPDVGFAECAGVIFLRTVNGFFYAIDLKSDQARKVAEEEGTISLVPYESFCLPALGASSVGEGPKAGV</sequence>
<dbReference type="AlphaFoldDB" id="A0ABC9D9U4"/>
<dbReference type="PANTHER" id="PTHR32133">
    <property type="entry name" value="OS07G0120400 PROTEIN"/>
    <property type="match status" value="1"/>
</dbReference>
<accession>A0ABC9D9U4</accession>
<gene>
    <name evidence="3" type="ORF">URODEC1_LOCUS83182</name>
</gene>
<evidence type="ECO:0000313" key="3">
    <source>
        <dbReference type="EMBL" id="CAL5034653.1"/>
    </source>
</evidence>
<dbReference type="EMBL" id="OZ075142">
    <property type="protein sequence ID" value="CAL5034653.1"/>
    <property type="molecule type" value="Genomic_DNA"/>
</dbReference>
<dbReference type="InterPro" id="IPR036047">
    <property type="entry name" value="F-box-like_dom_sf"/>
</dbReference>
<evidence type="ECO:0000313" key="4">
    <source>
        <dbReference type="Proteomes" id="UP001497457"/>
    </source>
</evidence>
<organism evidence="3 4">
    <name type="scientific">Urochloa decumbens</name>
    <dbReference type="NCBI Taxonomy" id="240449"/>
    <lineage>
        <taxon>Eukaryota</taxon>
        <taxon>Viridiplantae</taxon>
        <taxon>Streptophyta</taxon>
        <taxon>Embryophyta</taxon>
        <taxon>Tracheophyta</taxon>
        <taxon>Spermatophyta</taxon>
        <taxon>Magnoliopsida</taxon>
        <taxon>Liliopsida</taxon>
        <taxon>Poales</taxon>
        <taxon>Poaceae</taxon>
        <taxon>PACMAD clade</taxon>
        <taxon>Panicoideae</taxon>
        <taxon>Panicodae</taxon>
        <taxon>Paniceae</taxon>
        <taxon>Melinidinae</taxon>
        <taxon>Urochloa</taxon>
    </lineage>
</organism>
<reference evidence="4" key="1">
    <citation type="submission" date="2024-06" db="EMBL/GenBank/DDBJ databases">
        <authorList>
            <person name="Ryan C."/>
        </authorList>
    </citation>
    <scope>NUCLEOTIDE SEQUENCE [LARGE SCALE GENOMIC DNA]</scope>
</reference>
<feature type="domain" description="F-box" evidence="1">
    <location>
        <begin position="10"/>
        <end position="49"/>
    </location>
</feature>
<name>A0ABC9D9U4_9POAL</name>
<dbReference type="PANTHER" id="PTHR32133:SF386">
    <property type="entry name" value="F-BOX DOMAIN-CONTAINING PROTEIN"/>
    <property type="match status" value="1"/>
</dbReference>
<dbReference type="SUPFAM" id="SSF81383">
    <property type="entry name" value="F-box domain"/>
    <property type="match status" value="1"/>
</dbReference>
<dbReference type="Proteomes" id="UP001497457">
    <property type="component" value="Chromosome 32b"/>
</dbReference>
<proteinExistence type="predicted"/>